<evidence type="ECO:0000313" key="8">
    <source>
        <dbReference type="EMBL" id="OOP59776.1"/>
    </source>
</evidence>
<dbReference type="STRING" id="180978.B2G44_00530"/>
<dbReference type="InterPro" id="IPR012340">
    <property type="entry name" value="NA-bd_OB-fold"/>
</dbReference>
<dbReference type="Proteomes" id="UP000189722">
    <property type="component" value="Unassembled WGS sequence"/>
</dbReference>
<dbReference type="Pfam" id="PF01176">
    <property type="entry name" value="eIF-1a"/>
    <property type="match status" value="1"/>
</dbReference>
<dbReference type="SUPFAM" id="SSF50249">
    <property type="entry name" value="Nucleic acid-binding proteins"/>
    <property type="match status" value="1"/>
</dbReference>
<dbReference type="PROSITE" id="PS50832">
    <property type="entry name" value="S1_IF1_TYPE"/>
    <property type="match status" value="1"/>
</dbReference>
<evidence type="ECO:0000259" key="6">
    <source>
        <dbReference type="PROSITE" id="PS50832"/>
    </source>
</evidence>
<dbReference type="Gene3D" id="2.40.50.140">
    <property type="entry name" value="Nucleic acid-binding proteins"/>
    <property type="match status" value="1"/>
</dbReference>
<evidence type="ECO:0000313" key="10">
    <source>
        <dbReference type="Proteomes" id="UP001383392"/>
    </source>
</evidence>
<evidence type="ECO:0000256" key="2">
    <source>
        <dbReference type="ARBA" id="ARBA00022540"/>
    </source>
</evidence>
<accession>A0A1S9M3F2</accession>
<dbReference type="GO" id="GO:0003743">
    <property type="term" value="F:translation initiation factor activity"/>
    <property type="evidence" value="ECO:0007669"/>
    <property type="project" value="UniProtKB-UniRule"/>
</dbReference>
<dbReference type="InterPro" id="IPR004368">
    <property type="entry name" value="TIF_IF1"/>
</dbReference>
<sequence>MEKISIDASVIGTLPGAKFKLELPNKKNIIACISGKIRKNNIHISLGDKVKVEFSSDSKDIGRIVYRYKL</sequence>
<dbReference type="EMBL" id="MWKN01000015">
    <property type="protein sequence ID" value="OOP59776.1"/>
    <property type="molecule type" value="Genomic_DNA"/>
</dbReference>
<dbReference type="AlphaFoldDB" id="A0A1S9M3F2"/>
<comment type="similarity">
    <text evidence="1">Belongs to the IF-1 family.</text>
</comment>
<keyword evidence="2 5" id="KW-0396">Initiation factor</keyword>
<dbReference type="PANTHER" id="PTHR33370">
    <property type="entry name" value="TRANSLATION INITIATION FACTOR IF-1, CHLOROPLASTIC"/>
    <property type="match status" value="1"/>
</dbReference>
<feature type="domain" description="S1-like" evidence="6">
    <location>
        <begin position="1"/>
        <end position="69"/>
    </location>
</feature>
<protein>
    <recommendedName>
        <fullName evidence="4">Translation initiation factor IF-1</fullName>
    </recommendedName>
</protein>
<evidence type="ECO:0000313" key="7">
    <source>
        <dbReference type="EMBL" id="MEK0308948.1"/>
    </source>
</evidence>
<dbReference type="GO" id="GO:0005829">
    <property type="term" value="C:cytosol"/>
    <property type="evidence" value="ECO:0007669"/>
    <property type="project" value="TreeGrafter"/>
</dbReference>
<comment type="caution">
    <text evidence="8">The sequence shown here is derived from an EMBL/GenBank/DDBJ whole genome shotgun (WGS) entry which is preliminary data.</text>
</comment>
<reference evidence="8 9" key="1">
    <citation type="submission" date="2017-02" db="EMBL/GenBank/DDBJ databases">
        <title>A draft genome of 'Candidatus Phytoplasma aurantifolia' the agent of the witches-broom disease of lime.</title>
        <authorList>
            <person name="Foissac X."/>
            <person name="Carle P."/>
        </authorList>
    </citation>
    <scope>NUCLEOTIDE SEQUENCE [LARGE SCALE GENOMIC DNA]</scope>
    <source>
        <strain evidence="8 9">WBDL</strain>
    </source>
</reference>
<keyword evidence="3 5" id="KW-0648">Protein biosynthesis</keyword>
<evidence type="ECO:0000256" key="4">
    <source>
        <dbReference type="NCBIfam" id="TIGR00008"/>
    </source>
</evidence>
<dbReference type="PANTHER" id="PTHR33370:SF1">
    <property type="entry name" value="TRANSLATION INITIATION FACTOR IF-1, CHLOROPLASTIC"/>
    <property type="match status" value="1"/>
</dbReference>
<dbReference type="NCBIfam" id="TIGR00008">
    <property type="entry name" value="infA"/>
    <property type="match status" value="1"/>
</dbReference>
<evidence type="ECO:0000313" key="9">
    <source>
        <dbReference type="Proteomes" id="UP000189722"/>
    </source>
</evidence>
<evidence type="ECO:0000256" key="1">
    <source>
        <dbReference type="ARBA" id="ARBA00010939"/>
    </source>
</evidence>
<dbReference type="OrthoDB" id="9803250at2"/>
<dbReference type="GO" id="GO:0003723">
    <property type="term" value="F:RNA binding"/>
    <property type="evidence" value="ECO:0007669"/>
    <property type="project" value="InterPro"/>
</dbReference>
<dbReference type="Proteomes" id="UP001383392">
    <property type="component" value="Unassembled WGS sequence"/>
</dbReference>
<evidence type="ECO:0000256" key="3">
    <source>
        <dbReference type="ARBA" id="ARBA00022917"/>
    </source>
</evidence>
<dbReference type="InterPro" id="IPR006196">
    <property type="entry name" value="RNA-binding_domain_S1_IF1"/>
</dbReference>
<dbReference type="GO" id="GO:0043022">
    <property type="term" value="F:ribosome binding"/>
    <property type="evidence" value="ECO:0007669"/>
    <property type="project" value="TreeGrafter"/>
</dbReference>
<keyword evidence="10" id="KW-1185">Reference proteome</keyword>
<proteinExistence type="inferred from homology"/>
<reference evidence="7 10" key="2">
    <citation type="journal article" date="2023" name="Int. J. Syst. Evol. Microbiol.">
        <title>The observation of taxonomic boundaries for the 16SrII and 16SrXXV phytoplasmas using genome-based delimitation.</title>
        <authorList>
            <person name="Rodrigues Jardim B."/>
            <person name="Tran-Nguyen L.T.T."/>
            <person name="Gambley C."/>
            <person name="Al-Sadi A.M."/>
            <person name="Al-Subhi A.M."/>
            <person name="Foissac X."/>
            <person name="Salar P."/>
            <person name="Cai H."/>
            <person name="Yang J.Y."/>
            <person name="Davis R."/>
            <person name="Jones L."/>
            <person name="Rodoni B."/>
            <person name="Constable F.E."/>
        </authorList>
    </citation>
    <scope>NUCLEOTIDE SEQUENCE [LARGE SCALE GENOMIC DNA]</scope>
    <source>
        <strain evidence="7">BAWM-OMN-P75</strain>
    </source>
</reference>
<dbReference type="EMBL" id="JAOSJG010000002">
    <property type="protein sequence ID" value="MEK0308948.1"/>
    <property type="molecule type" value="Genomic_DNA"/>
</dbReference>
<gene>
    <name evidence="7" type="primary">infA</name>
    <name evidence="8" type="ORF">B2G44_00530</name>
    <name evidence="7" type="ORF">OC712_00380</name>
</gene>
<organism evidence="8 9">
    <name type="scientific">Candidatus Phytoplasma citri</name>
    <dbReference type="NCBI Taxonomy" id="180978"/>
    <lineage>
        <taxon>Bacteria</taxon>
        <taxon>Bacillati</taxon>
        <taxon>Mycoplasmatota</taxon>
        <taxon>Mollicutes</taxon>
        <taxon>Acholeplasmatales</taxon>
        <taxon>Acholeplasmataceae</taxon>
        <taxon>Candidatus Phytoplasma</taxon>
        <taxon>16SrII (Peanut WB group)</taxon>
    </lineage>
</organism>
<evidence type="ECO:0000256" key="5">
    <source>
        <dbReference type="PROSITE-ProRule" id="PRU00181"/>
    </source>
</evidence>
<name>A0A1S9M3F2_9MOLU</name>